<dbReference type="SUPFAM" id="SSF53448">
    <property type="entry name" value="Nucleotide-diphospho-sugar transferases"/>
    <property type="match status" value="1"/>
</dbReference>
<evidence type="ECO:0000313" key="3">
    <source>
        <dbReference type="Proteomes" id="UP001500547"/>
    </source>
</evidence>
<dbReference type="EMBL" id="BAABLD010000008">
    <property type="protein sequence ID" value="GAA5163743.1"/>
    <property type="molecule type" value="Genomic_DNA"/>
</dbReference>
<reference evidence="3" key="1">
    <citation type="journal article" date="2019" name="Int. J. Syst. Evol. Microbiol.">
        <title>The Global Catalogue of Microorganisms (GCM) 10K type strain sequencing project: providing services to taxonomists for standard genome sequencing and annotation.</title>
        <authorList>
            <consortium name="The Broad Institute Genomics Platform"/>
            <consortium name="The Broad Institute Genome Sequencing Center for Infectious Disease"/>
            <person name="Wu L."/>
            <person name="Ma J."/>
        </authorList>
    </citation>
    <scope>NUCLEOTIDE SEQUENCE [LARGE SCALE GENOMIC DNA]</scope>
    <source>
        <strain evidence="3">JCM 18715</strain>
    </source>
</reference>
<accession>A0ABP9QL15</accession>
<evidence type="ECO:0000313" key="2">
    <source>
        <dbReference type="EMBL" id="GAA5163743.1"/>
    </source>
</evidence>
<feature type="domain" description="Nucleotidyl transferase" evidence="1">
    <location>
        <begin position="3"/>
        <end position="228"/>
    </location>
</feature>
<name>A0ABP9QL15_9RHOO</name>
<dbReference type="Proteomes" id="UP001500547">
    <property type="component" value="Unassembled WGS sequence"/>
</dbReference>
<proteinExistence type="predicted"/>
<dbReference type="InterPro" id="IPR029044">
    <property type="entry name" value="Nucleotide-diphossugar_trans"/>
</dbReference>
<keyword evidence="3" id="KW-1185">Reference proteome</keyword>
<comment type="caution">
    <text evidence="2">The sequence shown here is derived from an EMBL/GenBank/DDBJ whole genome shotgun (WGS) entry which is preliminary data.</text>
</comment>
<dbReference type="InterPro" id="IPR005835">
    <property type="entry name" value="NTP_transferase_dom"/>
</dbReference>
<evidence type="ECO:0000259" key="1">
    <source>
        <dbReference type="Pfam" id="PF00483"/>
    </source>
</evidence>
<sequence>MRALLLAAGFGTRLRPITDSVPKCLVRIQGKPLLQYWLDALLPAGIERVLVNTHYLPGVVNDFVAASPWRDRISLVHEDILLGTGGTVLRNRDFFGREAFIVAHADNLTRFDVGAFLAAHANRPAGVAITMMSFDTDAPQSCGILELDAEGIVRAFHEKQPNPPGTRANAAVYIFEPEVVDFIASLGKQVVDLSLEVLPHYLGRMHCFHNADYHRDIGNPESLRRAELEY</sequence>
<dbReference type="PANTHER" id="PTHR22572">
    <property type="entry name" value="SUGAR-1-PHOSPHATE GUANYL TRANSFERASE"/>
    <property type="match status" value="1"/>
</dbReference>
<organism evidence="2 3">
    <name type="scientific">Viridibacterium curvum</name>
    <dbReference type="NCBI Taxonomy" id="1101404"/>
    <lineage>
        <taxon>Bacteria</taxon>
        <taxon>Pseudomonadati</taxon>
        <taxon>Pseudomonadota</taxon>
        <taxon>Betaproteobacteria</taxon>
        <taxon>Rhodocyclales</taxon>
        <taxon>Rhodocyclaceae</taxon>
        <taxon>Viridibacterium</taxon>
    </lineage>
</organism>
<gene>
    <name evidence="2" type="ORF">GCM10025770_16430</name>
</gene>
<dbReference type="RefSeq" id="WP_345532416.1">
    <property type="nucleotide sequence ID" value="NZ_BAABLD010000008.1"/>
</dbReference>
<protein>
    <submittedName>
        <fullName evidence="2">Nucleotidyltransferase family protein</fullName>
    </submittedName>
</protein>
<dbReference type="Gene3D" id="3.90.550.10">
    <property type="entry name" value="Spore Coat Polysaccharide Biosynthesis Protein SpsA, Chain A"/>
    <property type="match status" value="1"/>
</dbReference>
<dbReference type="CDD" id="cd04181">
    <property type="entry name" value="NTP_transferase"/>
    <property type="match status" value="1"/>
</dbReference>
<dbReference type="Pfam" id="PF00483">
    <property type="entry name" value="NTP_transferase"/>
    <property type="match status" value="1"/>
</dbReference>
<dbReference type="InterPro" id="IPR050486">
    <property type="entry name" value="Mannose-1P_guanyltransferase"/>
</dbReference>